<evidence type="ECO:0000256" key="1">
    <source>
        <dbReference type="ARBA" id="ARBA00004370"/>
    </source>
</evidence>
<dbReference type="Pfam" id="PF00001">
    <property type="entry name" value="7tm_1"/>
    <property type="match status" value="1"/>
</dbReference>
<feature type="transmembrane region" description="Helical" evidence="5">
    <location>
        <begin position="200"/>
        <end position="222"/>
    </location>
</feature>
<feature type="transmembrane region" description="Helical" evidence="5">
    <location>
        <begin position="346"/>
        <end position="364"/>
    </location>
</feature>
<dbReference type="Proteomes" id="UP000014760">
    <property type="component" value="Unassembled WGS sequence"/>
</dbReference>
<dbReference type="PANTHER" id="PTHR46641:SF2">
    <property type="entry name" value="FMRFAMIDE RECEPTOR"/>
    <property type="match status" value="1"/>
</dbReference>
<evidence type="ECO:0000313" key="7">
    <source>
        <dbReference type="EMBL" id="ELU00159.1"/>
    </source>
</evidence>
<dbReference type="OrthoDB" id="10011262at2759"/>
<evidence type="ECO:0000259" key="6">
    <source>
        <dbReference type="PROSITE" id="PS50262"/>
    </source>
</evidence>
<dbReference type="InterPro" id="IPR000276">
    <property type="entry name" value="GPCR_Rhodpsn"/>
</dbReference>
<keyword evidence="4 5" id="KW-0472">Membrane</keyword>
<feature type="domain" description="G-protein coupled receptors family 1 profile" evidence="6">
    <location>
        <begin position="180"/>
        <end position="441"/>
    </location>
</feature>
<evidence type="ECO:0000313" key="8">
    <source>
        <dbReference type="EnsemblMetazoa" id="CapteP200662"/>
    </source>
</evidence>
<dbReference type="InterPro" id="IPR052954">
    <property type="entry name" value="GPCR-Ligand_Int"/>
</dbReference>
<organism evidence="7">
    <name type="scientific">Capitella teleta</name>
    <name type="common">Polychaete worm</name>
    <dbReference type="NCBI Taxonomy" id="283909"/>
    <lineage>
        <taxon>Eukaryota</taxon>
        <taxon>Metazoa</taxon>
        <taxon>Spiralia</taxon>
        <taxon>Lophotrochozoa</taxon>
        <taxon>Annelida</taxon>
        <taxon>Polychaeta</taxon>
        <taxon>Sedentaria</taxon>
        <taxon>Scolecida</taxon>
        <taxon>Capitellidae</taxon>
        <taxon>Capitella</taxon>
    </lineage>
</organism>
<feature type="transmembrane region" description="Helical" evidence="5">
    <location>
        <begin position="163"/>
        <end position="188"/>
    </location>
</feature>
<dbReference type="AlphaFoldDB" id="R7U1Q5"/>
<dbReference type="GO" id="GO:0016020">
    <property type="term" value="C:membrane"/>
    <property type="evidence" value="ECO:0007669"/>
    <property type="project" value="UniProtKB-SubCell"/>
</dbReference>
<dbReference type="PRINTS" id="PR00237">
    <property type="entry name" value="GPCRRHODOPSN"/>
</dbReference>
<feature type="transmembrane region" description="Helical" evidence="5">
    <location>
        <begin position="284"/>
        <end position="304"/>
    </location>
</feature>
<sequence>MQYAWIDQTENGACGEICDDRDPEKQLLARFVGFAKSLFSSANEIVQTCFSVALNGSRSSIGKTLLPVCKKARCARDAVVSGDPARLFSRDPAMAAEGSLVRDLLVLRHETLVFKADIFPFVIEEITHMIEFVWQWDTMESELNITSTMNDTQHQAFYTNAQFITGLVCYPIICFVGMTGNIFILIVLGQKAMQTSTNVFLSALAISDIIKLVNDFLYFLTVLLQETHPSAGNKAFGYLYPYAHFIFNMSVCVSSWLTVSVAVERYILVCHPTRAKGITSIPRAKVISIVCFIWMTAIAIPSALRYKTVTITVQSGDRNISSLDVKLTPLWLNETFVVAYNWLQSLLRSIIPLFVLVFTSSFIINALRKTRANKRMASRNKITLMLIIVILSFLVCIIPDAIMSAFFNLGYAESENYLVKGVREITDMLLGVNAMINFELYMIFNKLFRDQFMQLFCKKFATKPEKDAQYQPLAEKATQHNGSFIMMTESKL</sequence>
<gene>
    <name evidence="7" type="ORF">CAPTEDRAFT_200662</name>
</gene>
<proteinExistence type="predicted"/>
<reference evidence="8" key="3">
    <citation type="submission" date="2015-06" db="UniProtKB">
        <authorList>
            <consortium name="EnsemblMetazoa"/>
        </authorList>
    </citation>
    <scope>IDENTIFICATION</scope>
</reference>
<evidence type="ECO:0000256" key="3">
    <source>
        <dbReference type="ARBA" id="ARBA00022989"/>
    </source>
</evidence>
<name>R7U1Q5_CAPTE</name>
<dbReference type="PROSITE" id="PS50262">
    <property type="entry name" value="G_PROTEIN_RECEP_F1_2"/>
    <property type="match status" value="1"/>
</dbReference>
<protein>
    <recommendedName>
        <fullName evidence="6">G-protein coupled receptors family 1 profile domain-containing protein</fullName>
    </recommendedName>
</protein>
<dbReference type="EMBL" id="KB306106">
    <property type="protein sequence ID" value="ELU00159.1"/>
    <property type="molecule type" value="Genomic_DNA"/>
</dbReference>
<reference evidence="7 9" key="2">
    <citation type="journal article" date="2013" name="Nature">
        <title>Insights into bilaterian evolution from three spiralian genomes.</title>
        <authorList>
            <person name="Simakov O."/>
            <person name="Marletaz F."/>
            <person name="Cho S.J."/>
            <person name="Edsinger-Gonzales E."/>
            <person name="Havlak P."/>
            <person name="Hellsten U."/>
            <person name="Kuo D.H."/>
            <person name="Larsson T."/>
            <person name="Lv J."/>
            <person name="Arendt D."/>
            <person name="Savage R."/>
            <person name="Osoegawa K."/>
            <person name="de Jong P."/>
            <person name="Grimwood J."/>
            <person name="Chapman J.A."/>
            <person name="Shapiro H."/>
            <person name="Aerts A."/>
            <person name="Otillar R.P."/>
            <person name="Terry A.Y."/>
            <person name="Boore J.L."/>
            <person name="Grigoriev I.V."/>
            <person name="Lindberg D.R."/>
            <person name="Seaver E.C."/>
            <person name="Weisblat D.A."/>
            <person name="Putnam N.H."/>
            <person name="Rokhsar D.S."/>
        </authorList>
    </citation>
    <scope>NUCLEOTIDE SEQUENCE</scope>
    <source>
        <strain evidence="7 9">I ESC-2004</strain>
    </source>
</reference>
<comment type="subcellular location">
    <subcellularLocation>
        <location evidence="1">Membrane</location>
    </subcellularLocation>
</comment>
<evidence type="ECO:0000256" key="2">
    <source>
        <dbReference type="ARBA" id="ARBA00022692"/>
    </source>
</evidence>
<accession>R7U1Q5</accession>
<feature type="transmembrane region" description="Helical" evidence="5">
    <location>
        <begin position="428"/>
        <end position="448"/>
    </location>
</feature>
<dbReference type="HOGENOM" id="CLU_009579_24_7_1"/>
<evidence type="ECO:0000256" key="4">
    <source>
        <dbReference type="ARBA" id="ARBA00023136"/>
    </source>
</evidence>
<feature type="transmembrane region" description="Helical" evidence="5">
    <location>
        <begin position="242"/>
        <end position="263"/>
    </location>
</feature>
<evidence type="ECO:0000256" key="5">
    <source>
        <dbReference type="SAM" id="Phobius"/>
    </source>
</evidence>
<dbReference type="CDD" id="cd14978">
    <property type="entry name" value="7tmA_FMRFamide_R-like"/>
    <property type="match status" value="1"/>
</dbReference>
<dbReference type="PANTHER" id="PTHR46641">
    <property type="entry name" value="FMRFAMIDE RECEPTOR-RELATED"/>
    <property type="match status" value="1"/>
</dbReference>
<dbReference type="SUPFAM" id="SSF81321">
    <property type="entry name" value="Family A G protein-coupled receptor-like"/>
    <property type="match status" value="1"/>
</dbReference>
<dbReference type="GO" id="GO:0004930">
    <property type="term" value="F:G protein-coupled receptor activity"/>
    <property type="evidence" value="ECO:0007669"/>
    <property type="project" value="InterPro"/>
</dbReference>
<keyword evidence="3 5" id="KW-1133">Transmembrane helix</keyword>
<keyword evidence="9" id="KW-1185">Reference proteome</keyword>
<feature type="transmembrane region" description="Helical" evidence="5">
    <location>
        <begin position="384"/>
        <end position="408"/>
    </location>
</feature>
<dbReference type="OMA" id="NINGWIE"/>
<keyword evidence="2 5" id="KW-0812">Transmembrane</keyword>
<evidence type="ECO:0000313" key="9">
    <source>
        <dbReference type="Proteomes" id="UP000014760"/>
    </source>
</evidence>
<dbReference type="EMBL" id="AMQN01009743">
    <property type="status" value="NOT_ANNOTATED_CDS"/>
    <property type="molecule type" value="Genomic_DNA"/>
</dbReference>
<dbReference type="Gene3D" id="1.20.1070.10">
    <property type="entry name" value="Rhodopsin 7-helix transmembrane proteins"/>
    <property type="match status" value="1"/>
</dbReference>
<dbReference type="STRING" id="283909.R7U1Q5"/>
<dbReference type="EnsemblMetazoa" id="CapteT200662">
    <property type="protein sequence ID" value="CapteP200662"/>
    <property type="gene ID" value="CapteG200662"/>
</dbReference>
<dbReference type="InterPro" id="IPR017452">
    <property type="entry name" value="GPCR_Rhodpsn_7TM"/>
</dbReference>
<reference evidence="9" key="1">
    <citation type="submission" date="2012-12" db="EMBL/GenBank/DDBJ databases">
        <authorList>
            <person name="Hellsten U."/>
            <person name="Grimwood J."/>
            <person name="Chapman J.A."/>
            <person name="Shapiro H."/>
            <person name="Aerts A."/>
            <person name="Otillar R.P."/>
            <person name="Terry A.Y."/>
            <person name="Boore J.L."/>
            <person name="Simakov O."/>
            <person name="Marletaz F."/>
            <person name="Cho S.-J."/>
            <person name="Edsinger-Gonzales E."/>
            <person name="Havlak P."/>
            <person name="Kuo D.-H."/>
            <person name="Larsson T."/>
            <person name="Lv J."/>
            <person name="Arendt D."/>
            <person name="Savage R."/>
            <person name="Osoegawa K."/>
            <person name="de Jong P."/>
            <person name="Lindberg D.R."/>
            <person name="Seaver E.C."/>
            <person name="Weisblat D.A."/>
            <person name="Putnam N.H."/>
            <person name="Grigoriev I.V."/>
            <person name="Rokhsar D.S."/>
        </authorList>
    </citation>
    <scope>NUCLEOTIDE SEQUENCE</scope>
    <source>
        <strain evidence="9">I ESC-2004</strain>
    </source>
</reference>